<organism evidence="4 5">
    <name type="scientific">Nocardiopsis metallicus</name>
    <dbReference type="NCBI Taxonomy" id="179819"/>
    <lineage>
        <taxon>Bacteria</taxon>
        <taxon>Bacillati</taxon>
        <taxon>Actinomycetota</taxon>
        <taxon>Actinomycetes</taxon>
        <taxon>Streptosporangiales</taxon>
        <taxon>Nocardiopsidaceae</taxon>
        <taxon>Nocardiopsis</taxon>
    </lineage>
</organism>
<protein>
    <submittedName>
        <fullName evidence="4">CDP-diacylglycerol--serine O-phosphatidyltransferase</fullName>
        <ecNumber evidence="4">2.7.8.8</ecNumber>
    </submittedName>
</protein>
<evidence type="ECO:0000256" key="1">
    <source>
        <dbReference type="ARBA" id="ARBA00022679"/>
    </source>
</evidence>
<dbReference type="GO" id="GO:0016020">
    <property type="term" value="C:membrane"/>
    <property type="evidence" value="ECO:0007669"/>
    <property type="project" value="InterPro"/>
</dbReference>
<keyword evidence="3" id="KW-0472">Membrane</keyword>
<feature type="transmembrane region" description="Helical" evidence="3">
    <location>
        <begin position="130"/>
        <end position="151"/>
    </location>
</feature>
<keyword evidence="3" id="KW-1133">Transmembrane helix</keyword>
<reference evidence="4 5" key="1">
    <citation type="submission" date="2020-08" db="EMBL/GenBank/DDBJ databases">
        <title>Sequencing the genomes of 1000 actinobacteria strains.</title>
        <authorList>
            <person name="Klenk H.-P."/>
        </authorList>
    </citation>
    <scope>NUCLEOTIDE SEQUENCE [LARGE SCALE GENOMIC DNA]</scope>
    <source>
        <strain evidence="4 5">DSM 44598</strain>
    </source>
</reference>
<comment type="similarity">
    <text evidence="2">Belongs to the CDP-alcohol phosphatidyltransferase class-I family.</text>
</comment>
<keyword evidence="3" id="KW-0812">Transmembrane</keyword>
<proteinExistence type="inferred from homology"/>
<name>A0A840WI08_9ACTN</name>
<dbReference type="RefSeq" id="WP_184364761.1">
    <property type="nucleotide sequence ID" value="NZ_BAAAKM010000045.1"/>
</dbReference>
<gene>
    <name evidence="4" type="ORF">HNR07_002253</name>
</gene>
<evidence type="ECO:0000313" key="4">
    <source>
        <dbReference type="EMBL" id="MBB5491116.1"/>
    </source>
</evidence>
<keyword evidence="5" id="KW-1185">Reference proteome</keyword>
<feature type="transmembrane region" description="Helical" evidence="3">
    <location>
        <begin position="163"/>
        <end position="182"/>
    </location>
</feature>
<evidence type="ECO:0000256" key="2">
    <source>
        <dbReference type="RuleBase" id="RU003750"/>
    </source>
</evidence>
<dbReference type="InterPro" id="IPR043130">
    <property type="entry name" value="CDP-OH_PTrfase_TM_dom"/>
</dbReference>
<evidence type="ECO:0000256" key="3">
    <source>
        <dbReference type="SAM" id="Phobius"/>
    </source>
</evidence>
<feature type="transmembrane region" description="Helical" evidence="3">
    <location>
        <begin position="104"/>
        <end position="124"/>
    </location>
</feature>
<feature type="transmembrane region" description="Helical" evidence="3">
    <location>
        <begin position="242"/>
        <end position="264"/>
    </location>
</feature>
<dbReference type="AlphaFoldDB" id="A0A840WI08"/>
<dbReference type="Gene3D" id="1.20.120.1760">
    <property type="match status" value="1"/>
</dbReference>
<dbReference type="GO" id="GO:0003882">
    <property type="term" value="F:CDP-diacylglycerol-serine O-phosphatidyltransferase activity"/>
    <property type="evidence" value="ECO:0007669"/>
    <property type="project" value="UniProtKB-EC"/>
</dbReference>
<dbReference type="InterPro" id="IPR000462">
    <property type="entry name" value="CDP-OH_P_trans"/>
</dbReference>
<dbReference type="Pfam" id="PF01066">
    <property type="entry name" value="CDP-OH_P_transf"/>
    <property type="match status" value="1"/>
</dbReference>
<accession>A0A840WI08</accession>
<dbReference type="EMBL" id="JACHDO010000001">
    <property type="protein sequence ID" value="MBB5491116.1"/>
    <property type="molecule type" value="Genomic_DNA"/>
</dbReference>
<dbReference type="PROSITE" id="PS00379">
    <property type="entry name" value="CDP_ALCOHOL_P_TRANSF"/>
    <property type="match status" value="1"/>
</dbReference>
<feature type="transmembrane region" description="Helical" evidence="3">
    <location>
        <begin position="216"/>
        <end position="236"/>
    </location>
</feature>
<evidence type="ECO:0000313" key="5">
    <source>
        <dbReference type="Proteomes" id="UP000579647"/>
    </source>
</evidence>
<comment type="caution">
    <text evidence="4">The sequence shown here is derived from an EMBL/GenBank/DDBJ whole genome shotgun (WGS) entry which is preliminary data.</text>
</comment>
<dbReference type="InterPro" id="IPR048254">
    <property type="entry name" value="CDP_ALCOHOL_P_TRANSF_CS"/>
</dbReference>
<sequence length="289" mass="29534">MTPTEVAPAAERSTPFAPGEAPRLRLGVADYLTLGNALCGFLAVWALATAQAAHMAGGAAGALPKSAMATAVGLMMVAAALDVLDGRVARKLGGSGMGAELDNLADVISFGFAPAFFFVVWGTIAGGAGVLLGGSVLPVVAGGAVLLAVIVRLARFSCQAPDSNYFTGLPCPFGAMAVVTIVLLDPPVLAGVAAVLLVAWLMVSRMEYPKPRGKKAYVVLGMLATGVAFIAAWGLGLPAGEALIYLMSALVLLTILSLPFYVIATRRSPAPAGQLVEHPVDRHAERPSE</sequence>
<feature type="transmembrane region" description="Helical" evidence="3">
    <location>
        <begin position="188"/>
        <end position="204"/>
    </location>
</feature>
<dbReference type="EC" id="2.7.8.8" evidence="4"/>
<keyword evidence="1 2" id="KW-0808">Transferase</keyword>
<dbReference type="GO" id="GO:0008654">
    <property type="term" value="P:phospholipid biosynthetic process"/>
    <property type="evidence" value="ECO:0007669"/>
    <property type="project" value="InterPro"/>
</dbReference>
<dbReference type="Proteomes" id="UP000579647">
    <property type="component" value="Unassembled WGS sequence"/>
</dbReference>
<feature type="transmembrane region" description="Helical" evidence="3">
    <location>
        <begin position="31"/>
        <end position="54"/>
    </location>
</feature>
<feature type="transmembrane region" description="Helical" evidence="3">
    <location>
        <begin position="66"/>
        <end position="84"/>
    </location>
</feature>